<proteinExistence type="predicted"/>
<dbReference type="Proteomes" id="UP000000378">
    <property type="component" value="Chromosome"/>
</dbReference>
<organism evidence="2 3">
    <name type="scientific">Syntrophothermus lipocalidus (strain DSM 12680 / TGB-C1)</name>
    <dbReference type="NCBI Taxonomy" id="643648"/>
    <lineage>
        <taxon>Bacteria</taxon>
        <taxon>Bacillati</taxon>
        <taxon>Bacillota</taxon>
        <taxon>Clostridia</taxon>
        <taxon>Eubacteriales</taxon>
        <taxon>Syntrophomonadaceae</taxon>
        <taxon>Syntrophothermus</taxon>
    </lineage>
</organism>
<keyword evidence="3" id="KW-1185">Reference proteome</keyword>
<dbReference type="KEGG" id="slp:Slip_1141"/>
<evidence type="ECO:0000313" key="2">
    <source>
        <dbReference type="EMBL" id="ADI01918.1"/>
    </source>
</evidence>
<dbReference type="eggNOG" id="COG1848">
    <property type="taxonomic scope" value="Bacteria"/>
</dbReference>
<protein>
    <recommendedName>
        <fullName evidence="1">PIN domain-containing protein</fullName>
    </recommendedName>
</protein>
<sequence length="148" mass="16462">MPPDSVLYWDSSAVLSALVKDRHSDQAWESARKKAYHLISSLVVAEVHAVLNRMNREGYLADILVKAALEAFSQGPWRLVRLDPLPSDIASLARKWPLRGADLWHLALAVRLKQDLPELGLLTFDRRLNAAAWGEGLWLSVGDGSVGR</sequence>
<dbReference type="Gene3D" id="3.40.50.1010">
    <property type="entry name" value="5'-nuclease"/>
    <property type="match status" value="1"/>
</dbReference>
<gene>
    <name evidence="2" type="ordered locus">Slip_1141</name>
</gene>
<dbReference type="SUPFAM" id="SSF88723">
    <property type="entry name" value="PIN domain-like"/>
    <property type="match status" value="1"/>
</dbReference>
<evidence type="ECO:0000259" key="1">
    <source>
        <dbReference type="Pfam" id="PF01850"/>
    </source>
</evidence>
<reference evidence="2 3" key="2">
    <citation type="journal article" date="2010" name="Stand. Genomic Sci.">
        <title>Complete genome sequence of Syntrophothermus lipocalidus type strain (TGB-C1).</title>
        <authorList>
            <person name="Djao O.D."/>
            <person name="Zhang X."/>
            <person name="Lucas S."/>
            <person name="Lapidus A."/>
            <person name="Del Rio T.G."/>
            <person name="Nolan M."/>
            <person name="Tice H."/>
            <person name="Cheng J.F."/>
            <person name="Han C."/>
            <person name="Tapia R."/>
            <person name="Goodwin L."/>
            <person name="Pitluck S."/>
            <person name="Liolios K."/>
            <person name="Ivanova N."/>
            <person name="Mavromatis K."/>
            <person name="Mikhailova N."/>
            <person name="Ovchinnikova G."/>
            <person name="Pati A."/>
            <person name="Brambilla E."/>
            <person name="Chen A."/>
            <person name="Palaniappan K."/>
            <person name="Land M."/>
            <person name="Hauser L."/>
            <person name="Chang Y.J."/>
            <person name="Jeffries C.D."/>
            <person name="Rohde M."/>
            <person name="Sikorski J."/>
            <person name="Spring S."/>
            <person name="Goker M."/>
            <person name="Detter J.C."/>
            <person name="Woyke T."/>
            <person name="Bristow J."/>
            <person name="Eisen J.A."/>
            <person name="Markowitz V."/>
            <person name="Hugenholtz P."/>
            <person name="Kyrpides N.C."/>
            <person name="Klenk H.P."/>
        </authorList>
    </citation>
    <scope>NUCLEOTIDE SEQUENCE [LARGE SCALE GENOMIC DNA]</scope>
    <source>
        <strain evidence="3">DSM 12680 / TGB-C1</strain>
    </source>
</reference>
<dbReference type="HOGENOM" id="CLU_119496_1_2_9"/>
<dbReference type="InterPro" id="IPR029060">
    <property type="entry name" value="PIN-like_dom_sf"/>
</dbReference>
<dbReference type="InterPro" id="IPR002716">
    <property type="entry name" value="PIN_dom"/>
</dbReference>
<dbReference type="RefSeq" id="WP_013175320.1">
    <property type="nucleotide sequence ID" value="NC_014220.1"/>
</dbReference>
<reference evidence="3" key="1">
    <citation type="journal article" date="2010" name="Stand. Genomic Sci.">
        <title>Complete genome sequence of Syntrophothermus lipocalidus type strain (TGB-C1T).</title>
        <authorList>
            <consortium name="US DOE Joint Genome Institute (JGI-PGF)"/>
            <person name="Djao O."/>
            <person name="Zhang X."/>
            <person name="Lucas S."/>
            <person name="Lapidus A."/>
            <person name="Glavina Del Rio T."/>
            <person name="Nolan M."/>
            <person name="Tice H."/>
            <person name="Cheng J."/>
            <person name="Han C."/>
            <person name="Tapia R."/>
            <person name="Goodwin L."/>
            <person name="Pitluck S."/>
            <person name="Liolios K."/>
            <person name="Ivanova N."/>
            <person name="Mavromatis K."/>
            <person name="Mikhailova N."/>
            <person name="Ovchinnikova G."/>
            <person name="Pati A."/>
            <person name="Brambilla E."/>
            <person name="Chen A."/>
            <person name="Palaniappan K."/>
            <person name="Land M."/>
            <person name="Hauser L."/>
            <person name="Chang Y."/>
            <person name="Jeffries C."/>
            <person name="Rohde M."/>
            <person name="Sikorski J."/>
            <person name="Spring S."/>
            <person name="Goker M."/>
            <person name="Detter J."/>
            <person name="Woyke T."/>
            <person name="Bristow J."/>
            <person name="Eisen J."/>
            <person name="Markowitz V."/>
            <person name="Hugenholtz P."/>
            <person name="Kyrpides N."/>
            <person name="Klenk H."/>
        </authorList>
    </citation>
    <scope>NUCLEOTIDE SEQUENCE [LARGE SCALE GENOMIC DNA]</scope>
    <source>
        <strain evidence="3">DSM 12680 / TGB-C1</strain>
    </source>
</reference>
<dbReference type="EMBL" id="CP002048">
    <property type="protein sequence ID" value="ADI01918.1"/>
    <property type="molecule type" value="Genomic_DNA"/>
</dbReference>
<dbReference type="STRING" id="643648.Slip_1141"/>
<dbReference type="CDD" id="cd09874">
    <property type="entry name" value="PIN_MT3492-like"/>
    <property type="match status" value="1"/>
</dbReference>
<dbReference type="OrthoDB" id="2084102at2"/>
<feature type="domain" description="PIN" evidence="1">
    <location>
        <begin position="8"/>
        <end position="132"/>
    </location>
</feature>
<evidence type="ECO:0000313" key="3">
    <source>
        <dbReference type="Proteomes" id="UP000000378"/>
    </source>
</evidence>
<accession>D7CMI3</accession>
<dbReference type="AlphaFoldDB" id="D7CMI3"/>
<dbReference type="Pfam" id="PF01850">
    <property type="entry name" value="PIN"/>
    <property type="match status" value="1"/>
</dbReference>
<name>D7CMI3_SYNLT</name>